<evidence type="ECO:0000256" key="1">
    <source>
        <dbReference type="SAM" id="MobiDB-lite"/>
    </source>
</evidence>
<feature type="compositionally biased region" description="Polar residues" evidence="1">
    <location>
        <begin position="127"/>
        <end position="146"/>
    </location>
</feature>
<reference evidence="4" key="2">
    <citation type="submission" date="2020-10" db="UniProtKB">
        <authorList>
            <consortium name="WormBaseParasite"/>
        </authorList>
    </citation>
    <scope>IDENTIFICATION</scope>
</reference>
<dbReference type="AlphaFoldDB" id="A0A7E4UQU2"/>
<evidence type="ECO:0000313" key="3">
    <source>
        <dbReference type="Proteomes" id="UP000492821"/>
    </source>
</evidence>
<evidence type="ECO:0000256" key="2">
    <source>
        <dbReference type="SAM" id="Phobius"/>
    </source>
</evidence>
<proteinExistence type="predicted"/>
<dbReference type="WBParaSite" id="Pan_g11668.t1">
    <property type="protein sequence ID" value="Pan_g11668.t1"/>
    <property type="gene ID" value="Pan_g11668"/>
</dbReference>
<organism evidence="3 4">
    <name type="scientific">Panagrellus redivivus</name>
    <name type="common">Microworm</name>
    <dbReference type="NCBI Taxonomy" id="6233"/>
    <lineage>
        <taxon>Eukaryota</taxon>
        <taxon>Metazoa</taxon>
        <taxon>Ecdysozoa</taxon>
        <taxon>Nematoda</taxon>
        <taxon>Chromadorea</taxon>
        <taxon>Rhabditida</taxon>
        <taxon>Tylenchina</taxon>
        <taxon>Panagrolaimomorpha</taxon>
        <taxon>Panagrolaimoidea</taxon>
        <taxon>Panagrolaimidae</taxon>
        <taxon>Panagrellus</taxon>
    </lineage>
</organism>
<keyword evidence="2" id="KW-1133">Transmembrane helix</keyword>
<accession>A0A7E4UQU2</accession>
<feature type="transmembrane region" description="Helical" evidence="2">
    <location>
        <begin position="74"/>
        <end position="98"/>
    </location>
</feature>
<evidence type="ECO:0000313" key="4">
    <source>
        <dbReference type="WBParaSite" id="Pan_g11668.t1"/>
    </source>
</evidence>
<dbReference type="Proteomes" id="UP000492821">
    <property type="component" value="Unassembled WGS sequence"/>
</dbReference>
<keyword evidence="2" id="KW-0472">Membrane</keyword>
<keyword evidence="3" id="KW-1185">Reference proteome</keyword>
<protein>
    <submittedName>
        <fullName evidence="4">Cadherin domain-containing protein</fullName>
    </submittedName>
</protein>
<feature type="region of interest" description="Disordered" evidence="1">
    <location>
        <begin position="104"/>
        <end position="146"/>
    </location>
</feature>
<name>A0A7E4UQU2_PANRE</name>
<reference evidence="3" key="1">
    <citation type="journal article" date="2013" name="Genetics">
        <title>The draft genome and transcriptome of Panagrellus redivivus are shaped by the harsh demands of a free-living lifestyle.</title>
        <authorList>
            <person name="Srinivasan J."/>
            <person name="Dillman A.R."/>
            <person name="Macchietto M.G."/>
            <person name="Heikkinen L."/>
            <person name="Lakso M."/>
            <person name="Fracchia K.M."/>
            <person name="Antoshechkin I."/>
            <person name="Mortazavi A."/>
            <person name="Wong G."/>
            <person name="Sternberg P.W."/>
        </authorList>
    </citation>
    <scope>NUCLEOTIDE SEQUENCE [LARGE SCALE GENOMIC DNA]</scope>
    <source>
        <strain evidence="3">MT8872</strain>
    </source>
</reference>
<keyword evidence="2" id="KW-0812">Transmembrane</keyword>
<sequence length="146" mass="16028">MRLNRDGRVFADQALLETLTRLYFDENGAISVFVARLPDPARTTVTLLNAVVYVPKEGKEPVVLAKETKTGNTGIIVVCVLLVISGVLVVAFLVWFCLCRKSTPPKKTPEHDQDNASQIHQKASKNLHVSSTSMRSPATPTAHSSW</sequence>